<gene>
    <name evidence="1" type="ORF">S01H1_39073</name>
</gene>
<evidence type="ECO:0008006" key="2">
    <source>
        <dbReference type="Google" id="ProtNLM"/>
    </source>
</evidence>
<feature type="non-terminal residue" evidence="1">
    <location>
        <position position="1"/>
    </location>
</feature>
<organism evidence="1">
    <name type="scientific">marine sediment metagenome</name>
    <dbReference type="NCBI Taxonomy" id="412755"/>
    <lineage>
        <taxon>unclassified sequences</taxon>
        <taxon>metagenomes</taxon>
        <taxon>ecological metagenomes</taxon>
    </lineage>
</organism>
<proteinExistence type="predicted"/>
<protein>
    <recommendedName>
        <fullName evidence="2">DUF4145 domain-containing protein</fullName>
    </recommendedName>
</protein>
<dbReference type="AlphaFoldDB" id="X0WBP7"/>
<sequence length="119" mass="13487">DDKFIRKIIFRDVGHAHFLANNGFYKPAVILAGSVIEELLRQYLNYKRITPSNYTFDGYITTCKENSLLKSAIHSLTNSVRHFRNIVHLAKEESSKYTISKATAKGAVSSIFTIANDFD</sequence>
<accession>X0WBP7</accession>
<comment type="caution">
    <text evidence="1">The sequence shown here is derived from an EMBL/GenBank/DDBJ whole genome shotgun (WGS) entry which is preliminary data.</text>
</comment>
<reference evidence="1" key="1">
    <citation type="journal article" date="2014" name="Front. Microbiol.">
        <title>High frequency of phylogenetically diverse reductive dehalogenase-homologous genes in deep subseafloor sedimentary metagenomes.</title>
        <authorList>
            <person name="Kawai M."/>
            <person name="Futagami T."/>
            <person name="Toyoda A."/>
            <person name="Takaki Y."/>
            <person name="Nishi S."/>
            <person name="Hori S."/>
            <person name="Arai W."/>
            <person name="Tsubouchi T."/>
            <person name="Morono Y."/>
            <person name="Uchiyama I."/>
            <person name="Ito T."/>
            <person name="Fujiyama A."/>
            <person name="Inagaki F."/>
            <person name="Takami H."/>
        </authorList>
    </citation>
    <scope>NUCLEOTIDE SEQUENCE</scope>
    <source>
        <strain evidence="1">Expedition CK06-06</strain>
    </source>
</reference>
<evidence type="ECO:0000313" key="1">
    <source>
        <dbReference type="EMBL" id="GAG10101.1"/>
    </source>
</evidence>
<name>X0WBP7_9ZZZZ</name>
<dbReference type="EMBL" id="BARS01024626">
    <property type="protein sequence ID" value="GAG10101.1"/>
    <property type="molecule type" value="Genomic_DNA"/>
</dbReference>